<sequence length="304" mass="33738">MQIRGEFWLAGISQFGSSPLFGVGPDQYGNYYESFRTLDSAQNLQTVLANDAHSAPVQTVATLGFFGIFAFVLLLAFLVRATIIAIEKYPTKRKEIAAIALFLFVYFTNAAVSPITLPNKYLFWAAAGFLVGLAYRSEGLPKKSLQAFIGVTLAATLFIVGNFTFAQVRYLNWIEEFASNNASKIIKVEYSRYIPCAMYYDTLAKIINNQGNEALEKFSRDQLAGNERCVNAQINMAKLSYNKGDIAGMRQYVYVLTEMAPSREEVLMVARAYATKANDKELLKKVDTQSAKLGIISIPVTPAK</sequence>
<dbReference type="GO" id="GO:0016020">
    <property type="term" value="C:membrane"/>
    <property type="evidence" value="ECO:0007669"/>
    <property type="project" value="UniProtKB-SubCell"/>
</dbReference>
<reference evidence="7" key="1">
    <citation type="submission" date="2020-05" db="EMBL/GenBank/DDBJ databases">
        <authorList>
            <person name="Chiriac C."/>
            <person name="Salcher M."/>
            <person name="Ghai R."/>
            <person name="Kavagutti S V."/>
        </authorList>
    </citation>
    <scope>NUCLEOTIDE SEQUENCE</scope>
</reference>
<evidence type="ECO:0000259" key="6">
    <source>
        <dbReference type="Pfam" id="PF04932"/>
    </source>
</evidence>
<dbReference type="InterPro" id="IPR051533">
    <property type="entry name" value="WaaL-like"/>
</dbReference>
<gene>
    <name evidence="7" type="ORF">UFOPK3828_00132</name>
</gene>
<comment type="subcellular location">
    <subcellularLocation>
        <location evidence="1">Membrane</location>
        <topology evidence="1">Multi-pass membrane protein</topology>
    </subcellularLocation>
</comment>
<keyword evidence="4 5" id="KW-0472">Membrane</keyword>
<name>A0A6J7JRT5_9ZZZZ</name>
<accession>A0A6J7JRT5</accession>
<keyword evidence="3 5" id="KW-1133">Transmembrane helix</keyword>
<evidence type="ECO:0000256" key="2">
    <source>
        <dbReference type="ARBA" id="ARBA00022692"/>
    </source>
</evidence>
<dbReference type="EMBL" id="CAFBNP010000010">
    <property type="protein sequence ID" value="CAB4946478.1"/>
    <property type="molecule type" value="Genomic_DNA"/>
</dbReference>
<evidence type="ECO:0000313" key="7">
    <source>
        <dbReference type="EMBL" id="CAB4946478.1"/>
    </source>
</evidence>
<feature type="transmembrane region" description="Helical" evidence="5">
    <location>
        <begin position="63"/>
        <end position="84"/>
    </location>
</feature>
<evidence type="ECO:0000256" key="3">
    <source>
        <dbReference type="ARBA" id="ARBA00022989"/>
    </source>
</evidence>
<protein>
    <submittedName>
        <fullName evidence="7">Unannotated protein</fullName>
    </submittedName>
</protein>
<evidence type="ECO:0000256" key="5">
    <source>
        <dbReference type="SAM" id="Phobius"/>
    </source>
</evidence>
<dbReference type="PANTHER" id="PTHR37422">
    <property type="entry name" value="TEICHURONIC ACID BIOSYNTHESIS PROTEIN TUAE"/>
    <property type="match status" value="1"/>
</dbReference>
<feature type="domain" description="O-antigen ligase-related" evidence="6">
    <location>
        <begin position="2"/>
        <end position="72"/>
    </location>
</feature>
<evidence type="ECO:0000256" key="1">
    <source>
        <dbReference type="ARBA" id="ARBA00004141"/>
    </source>
</evidence>
<feature type="transmembrane region" description="Helical" evidence="5">
    <location>
        <begin position="145"/>
        <end position="165"/>
    </location>
</feature>
<feature type="transmembrane region" description="Helical" evidence="5">
    <location>
        <begin position="96"/>
        <end position="115"/>
    </location>
</feature>
<dbReference type="AlphaFoldDB" id="A0A6J7JRT5"/>
<organism evidence="7">
    <name type="scientific">freshwater metagenome</name>
    <dbReference type="NCBI Taxonomy" id="449393"/>
    <lineage>
        <taxon>unclassified sequences</taxon>
        <taxon>metagenomes</taxon>
        <taxon>ecological metagenomes</taxon>
    </lineage>
</organism>
<keyword evidence="2 5" id="KW-0812">Transmembrane</keyword>
<dbReference type="Pfam" id="PF04932">
    <property type="entry name" value="Wzy_C"/>
    <property type="match status" value="1"/>
</dbReference>
<dbReference type="PANTHER" id="PTHR37422:SF13">
    <property type="entry name" value="LIPOPOLYSACCHARIDE BIOSYNTHESIS PROTEIN PA4999-RELATED"/>
    <property type="match status" value="1"/>
</dbReference>
<dbReference type="InterPro" id="IPR007016">
    <property type="entry name" value="O-antigen_ligase-rel_domated"/>
</dbReference>
<evidence type="ECO:0000256" key="4">
    <source>
        <dbReference type="ARBA" id="ARBA00023136"/>
    </source>
</evidence>
<proteinExistence type="predicted"/>